<dbReference type="CDD" id="cd07067">
    <property type="entry name" value="HP_PGM_like"/>
    <property type="match status" value="1"/>
</dbReference>
<evidence type="ECO:0000313" key="6">
    <source>
        <dbReference type="Proteomes" id="UP000249417"/>
    </source>
</evidence>
<sequence>MLPAIPFYIIRHGESTANLGEFASGHIDVPLTDKGIEQARAAQKIVEALEQKPSVIIHSHLQRARNTARILNENLNLPMLEDPMIAEQMYGDWEGQPWSITRQSTRDGIDPPNGEPHAVFYERVKGAITKFVNAHPGPVMIVCHGGVFRAIGGLYQKPIFGISNCSLHYFEPLANDDTFPWAIKTF</sequence>
<dbReference type="SMART" id="SM00855">
    <property type="entry name" value="PGAM"/>
    <property type="match status" value="1"/>
</dbReference>
<dbReference type="AlphaFoldDB" id="A0A2W5MZ36"/>
<reference evidence="5 6" key="1">
    <citation type="submission" date="2017-08" db="EMBL/GenBank/DDBJ databases">
        <title>Infants hospitalized years apart are colonized by the same room-sourced microbial strains.</title>
        <authorList>
            <person name="Brooks B."/>
            <person name="Olm M.R."/>
            <person name="Firek B.A."/>
            <person name="Baker R."/>
            <person name="Thomas B.C."/>
            <person name="Morowitz M.J."/>
            <person name="Banfield J.F."/>
        </authorList>
    </citation>
    <scope>NUCLEOTIDE SEQUENCE [LARGE SCALE GENOMIC DNA]</scope>
    <source>
        <strain evidence="5">S2_005_002_R2_29</strain>
    </source>
</reference>
<proteinExistence type="predicted"/>
<dbReference type="InterPro" id="IPR050275">
    <property type="entry name" value="PGM_Phosphatase"/>
</dbReference>
<comment type="caution">
    <text evidence="5">The sequence shown here is derived from an EMBL/GenBank/DDBJ whole genome shotgun (WGS) entry which is preliminary data.</text>
</comment>
<evidence type="ECO:0000256" key="3">
    <source>
        <dbReference type="PIRSR" id="PIRSR613078-1"/>
    </source>
</evidence>
<feature type="active site" description="Proton donor/acceptor" evidence="3">
    <location>
        <position position="87"/>
    </location>
</feature>
<gene>
    <name evidence="5" type="ORF">DI551_07475</name>
</gene>
<evidence type="ECO:0000313" key="5">
    <source>
        <dbReference type="EMBL" id="PZQ45409.1"/>
    </source>
</evidence>
<keyword evidence="2" id="KW-0413">Isomerase</keyword>
<evidence type="ECO:0000256" key="1">
    <source>
        <dbReference type="ARBA" id="ARBA00023152"/>
    </source>
</evidence>
<evidence type="ECO:0000256" key="4">
    <source>
        <dbReference type="PIRSR" id="PIRSR613078-2"/>
    </source>
</evidence>
<evidence type="ECO:0000256" key="2">
    <source>
        <dbReference type="ARBA" id="ARBA00023235"/>
    </source>
</evidence>
<feature type="active site" description="Tele-phosphohistidine intermediate" evidence="3">
    <location>
        <position position="12"/>
    </location>
</feature>
<dbReference type="EMBL" id="QFQB01000050">
    <property type="protein sequence ID" value="PZQ45409.1"/>
    <property type="molecule type" value="Genomic_DNA"/>
</dbReference>
<feature type="binding site" evidence="4">
    <location>
        <position position="63"/>
    </location>
    <ligand>
        <name>substrate</name>
    </ligand>
</feature>
<evidence type="ECO:0008006" key="7">
    <source>
        <dbReference type="Google" id="ProtNLM"/>
    </source>
</evidence>
<dbReference type="GO" id="GO:0005737">
    <property type="term" value="C:cytoplasm"/>
    <property type="evidence" value="ECO:0007669"/>
    <property type="project" value="TreeGrafter"/>
</dbReference>
<dbReference type="Pfam" id="PF00300">
    <property type="entry name" value="His_Phos_1"/>
    <property type="match status" value="1"/>
</dbReference>
<keyword evidence="1" id="KW-0324">Glycolysis</keyword>
<protein>
    <recommendedName>
        <fullName evidence="7">Histidine phosphatase family protein</fullName>
    </recommendedName>
</protein>
<dbReference type="InterPro" id="IPR001345">
    <property type="entry name" value="PG/BPGM_mutase_AS"/>
</dbReference>
<dbReference type="SUPFAM" id="SSF53254">
    <property type="entry name" value="Phosphoglycerate mutase-like"/>
    <property type="match status" value="1"/>
</dbReference>
<feature type="binding site" evidence="4">
    <location>
        <begin position="87"/>
        <end position="90"/>
    </location>
    <ligand>
        <name>substrate</name>
    </ligand>
</feature>
<dbReference type="InterPro" id="IPR029033">
    <property type="entry name" value="His_PPase_superfam"/>
</dbReference>
<dbReference type="PROSITE" id="PS00175">
    <property type="entry name" value="PG_MUTASE"/>
    <property type="match status" value="1"/>
</dbReference>
<dbReference type="Gene3D" id="3.40.50.1240">
    <property type="entry name" value="Phosphoglycerate mutase-like"/>
    <property type="match status" value="1"/>
</dbReference>
<dbReference type="GO" id="GO:0016791">
    <property type="term" value="F:phosphatase activity"/>
    <property type="evidence" value="ECO:0007669"/>
    <property type="project" value="TreeGrafter"/>
</dbReference>
<dbReference type="PANTHER" id="PTHR48100:SF1">
    <property type="entry name" value="HISTIDINE PHOSPHATASE FAMILY PROTEIN-RELATED"/>
    <property type="match status" value="1"/>
</dbReference>
<organism evidence="5 6">
    <name type="scientific">Micavibrio aeruginosavorus</name>
    <dbReference type="NCBI Taxonomy" id="349221"/>
    <lineage>
        <taxon>Bacteria</taxon>
        <taxon>Pseudomonadati</taxon>
        <taxon>Bdellovibrionota</taxon>
        <taxon>Bdellovibrionia</taxon>
        <taxon>Bdellovibrionales</taxon>
        <taxon>Pseudobdellovibrionaceae</taxon>
        <taxon>Micavibrio</taxon>
    </lineage>
</organism>
<dbReference type="PANTHER" id="PTHR48100">
    <property type="entry name" value="BROAD-SPECIFICITY PHOSPHATASE YOR283W-RELATED"/>
    <property type="match status" value="1"/>
</dbReference>
<accession>A0A2W5MZ36</accession>
<dbReference type="Proteomes" id="UP000249417">
    <property type="component" value="Unassembled WGS sequence"/>
</dbReference>
<feature type="binding site" evidence="4">
    <location>
        <begin position="11"/>
        <end position="18"/>
    </location>
    <ligand>
        <name>substrate</name>
    </ligand>
</feature>
<dbReference type="InterPro" id="IPR013078">
    <property type="entry name" value="His_Pase_superF_clade-1"/>
</dbReference>
<name>A0A2W5MZ36_9BACT</name>